<reference evidence="1" key="1">
    <citation type="submission" date="2023-03" db="EMBL/GenBank/DDBJ databases">
        <title>Massive genome expansion in bonnet fungi (Mycena s.s.) driven by repeated elements and novel gene families across ecological guilds.</title>
        <authorList>
            <consortium name="Lawrence Berkeley National Laboratory"/>
            <person name="Harder C.B."/>
            <person name="Miyauchi S."/>
            <person name="Viragh M."/>
            <person name="Kuo A."/>
            <person name="Thoen E."/>
            <person name="Andreopoulos B."/>
            <person name="Lu D."/>
            <person name="Skrede I."/>
            <person name="Drula E."/>
            <person name="Henrissat B."/>
            <person name="Morin E."/>
            <person name="Kohler A."/>
            <person name="Barry K."/>
            <person name="LaButti K."/>
            <person name="Morin E."/>
            <person name="Salamov A."/>
            <person name="Lipzen A."/>
            <person name="Mereny Z."/>
            <person name="Hegedus B."/>
            <person name="Baldrian P."/>
            <person name="Stursova M."/>
            <person name="Weitz H."/>
            <person name="Taylor A."/>
            <person name="Grigoriev I.V."/>
            <person name="Nagy L.G."/>
            <person name="Martin F."/>
            <person name="Kauserud H."/>
        </authorList>
    </citation>
    <scope>NUCLEOTIDE SEQUENCE</scope>
    <source>
        <strain evidence="1">CBHHK182m</strain>
    </source>
</reference>
<dbReference type="EMBL" id="JARKIB010000006">
    <property type="protein sequence ID" value="KAJ7779081.1"/>
    <property type="molecule type" value="Genomic_DNA"/>
</dbReference>
<organism evidence="1 2">
    <name type="scientific">Mycena metata</name>
    <dbReference type="NCBI Taxonomy" id="1033252"/>
    <lineage>
        <taxon>Eukaryota</taxon>
        <taxon>Fungi</taxon>
        <taxon>Dikarya</taxon>
        <taxon>Basidiomycota</taxon>
        <taxon>Agaricomycotina</taxon>
        <taxon>Agaricomycetes</taxon>
        <taxon>Agaricomycetidae</taxon>
        <taxon>Agaricales</taxon>
        <taxon>Marasmiineae</taxon>
        <taxon>Mycenaceae</taxon>
        <taxon>Mycena</taxon>
    </lineage>
</organism>
<comment type="caution">
    <text evidence="1">The sequence shown here is derived from an EMBL/GenBank/DDBJ whole genome shotgun (WGS) entry which is preliminary data.</text>
</comment>
<dbReference type="Proteomes" id="UP001215598">
    <property type="component" value="Unassembled WGS sequence"/>
</dbReference>
<protein>
    <submittedName>
        <fullName evidence="1">Uncharacterized protein</fullName>
    </submittedName>
</protein>
<accession>A0AAD7K5Y5</accession>
<sequence length="284" mass="32314">MDPFLPPELEQEIFEIAAGIHPDTIPTLLRVARRVHEWISKVKYKIITTAGEESTLTFRRLKNAIRAKKSKTRPAAFFQNHVLHLFSQDHYLPDLREVMGACSGIKNLVLAQPDALPSTLPAALRLRRVGLYLDPFVKMDPRNSMFTLVTHLDIYDHPDAFPPTNDFAHWWPLLARLPALTHLSIYMGIAMILVPKALVLCKKLEVLICMHIALPDESEVLEEVHDERFLHMFLHNSQYPADWVTGARGGSDFWVRAEAFIGKKRRGEIQPGLLSATFNTSCSF</sequence>
<proteinExistence type="predicted"/>
<gene>
    <name evidence="1" type="ORF">B0H16DRAFT_1838334</name>
</gene>
<evidence type="ECO:0000313" key="2">
    <source>
        <dbReference type="Proteomes" id="UP001215598"/>
    </source>
</evidence>
<evidence type="ECO:0000313" key="1">
    <source>
        <dbReference type="EMBL" id="KAJ7779081.1"/>
    </source>
</evidence>
<name>A0AAD7K5Y5_9AGAR</name>
<dbReference type="AlphaFoldDB" id="A0AAD7K5Y5"/>
<keyword evidence="2" id="KW-1185">Reference proteome</keyword>